<dbReference type="Proteomes" id="UP000828390">
    <property type="component" value="Unassembled WGS sequence"/>
</dbReference>
<name>A0A9D4QXJ2_DREPO</name>
<feature type="transmembrane region" description="Helical" evidence="1">
    <location>
        <begin position="12"/>
        <end position="33"/>
    </location>
</feature>
<keyword evidence="1" id="KW-0472">Membrane</keyword>
<accession>A0A9D4QXJ2</accession>
<proteinExistence type="predicted"/>
<sequence>MSTGVGLQWYWILGIVFAVLAASSVLCIIWCCFRPKAPKPVPAKPLPTLPPRRLYSPSYSRQLSKYSLASQKSDMEKPDAQVPFIAIGH</sequence>
<gene>
    <name evidence="2" type="ORF">DPMN_088063</name>
</gene>
<dbReference type="AlphaFoldDB" id="A0A9D4QXJ2"/>
<protein>
    <submittedName>
        <fullName evidence="2">Uncharacterized protein</fullName>
    </submittedName>
</protein>
<keyword evidence="1" id="KW-1133">Transmembrane helix</keyword>
<organism evidence="2 3">
    <name type="scientific">Dreissena polymorpha</name>
    <name type="common">Zebra mussel</name>
    <name type="synonym">Mytilus polymorpha</name>
    <dbReference type="NCBI Taxonomy" id="45954"/>
    <lineage>
        <taxon>Eukaryota</taxon>
        <taxon>Metazoa</taxon>
        <taxon>Spiralia</taxon>
        <taxon>Lophotrochozoa</taxon>
        <taxon>Mollusca</taxon>
        <taxon>Bivalvia</taxon>
        <taxon>Autobranchia</taxon>
        <taxon>Heteroconchia</taxon>
        <taxon>Euheterodonta</taxon>
        <taxon>Imparidentia</taxon>
        <taxon>Neoheterodontei</taxon>
        <taxon>Myida</taxon>
        <taxon>Dreissenoidea</taxon>
        <taxon>Dreissenidae</taxon>
        <taxon>Dreissena</taxon>
    </lineage>
</organism>
<keyword evidence="1" id="KW-0812">Transmembrane</keyword>
<evidence type="ECO:0000256" key="1">
    <source>
        <dbReference type="SAM" id="Phobius"/>
    </source>
</evidence>
<evidence type="ECO:0000313" key="3">
    <source>
        <dbReference type="Proteomes" id="UP000828390"/>
    </source>
</evidence>
<keyword evidence="3" id="KW-1185">Reference proteome</keyword>
<dbReference type="EMBL" id="JAIWYP010000003">
    <property type="protein sequence ID" value="KAH3845775.1"/>
    <property type="molecule type" value="Genomic_DNA"/>
</dbReference>
<reference evidence="2" key="2">
    <citation type="submission" date="2020-11" db="EMBL/GenBank/DDBJ databases">
        <authorList>
            <person name="McCartney M.A."/>
            <person name="Auch B."/>
            <person name="Kono T."/>
            <person name="Mallez S."/>
            <person name="Becker A."/>
            <person name="Gohl D.M."/>
            <person name="Silverstein K.A.T."/>
            <person name="Koren S."/>
            <person name="Bechman K.B."/>
            <person name="Herman A."/>
            <person name="Abrahante J.E."/>
            <person name="Garbe J."/>
        </authorList>
    </citation>
    <scope>NUCLEOTIDE SEQUENCE</scope>
    <source>
        <strain evidence="2">Duluth1</strain>
        <tissue evidence="2">Whole animal</tissue>
    </source>
</reference>
<evidence type="ECO:0000313" key="2">
    <source>
        <dbReference type="EMBL" id="KAH3845775.1"/>
    </source>
</evidence>
<reference evidence="2" key="1">
    <citation type="journal article" date="2019" name="bioRxiv">
        <title>The Genome of the Zebra Mussel, Dreissena polymorpha: A Resource for Invasive Species Research.</title>
        <authorList>
            <person name="McCartney M.A."/>
            <person name="Auch B."/>
            <person name="Kono T."/>
            <person name="Mallez S."/>
            <person name="Zhang Y."/>
            <person name="Obille A."/>
            <person name="Becker A."/>
            <person name="Abrahante J.E."/>
            <person name="Garbe J."/>
            <person name="Badalamenti J.P."/>
            <person name="Herman A."/>
            <person name="Mangelson H."/>
            <person name="Liachko I."/>
            <person name="Sullivan S."/>
            <person name="Sone E.D."/>
            <person name="Koren S."/>
            <person name="Silverstein K.A.T."/>
            <person name="Beckman K.B."/>
            <person name="Gohl D.M."/>
        </authorList>
    </citation>
    <scope>NUCLEOTIDE SEQUENCE</scope>
    <source>
        <strain evidence="2">Duluth1</strain>
        <tissue evidence="2">Whole animal</tissue>
    </source>
</reference>
<comment type="caution">
    <text evidence="2">The sequence shown here is derived from an EMBL/GenBank/DDBJ whole genome shotgun (WGS) entry which is preliminary data.</text>
</comment>